<dbReference type="FunFam" id="3.20.20.70:FF:000118">
    <property type="entry name" value="Alpha-galactosidase"/>
    <property type="match status" value="1"/>
</dbReference>
<reference evidence="11 12" key="1">
    <citation type="submission" date="2017-08" db="EMBL/GenBank/DDBJ databases">
        <title>Substantial Increase in Enzyme Production by Combined Drug-Resistance Mutations in Paenibacillus agaridevorans.</title>
        <authorList>
            <person name="Tanaka Y."/>
            <person name="Funane K."/>
            <person name="Hosaka T."/>
            <person name="Shiwa Y."/>
            <person name="Fujita N."/>
            <person name="Miyazaki T."/>
            <person name="Yoshikawa H."/>
            <person name="Murakami K."/>
            <person name="Kasahara K."/>
            <person name="Inaoka T."/>
            <person name="Hiraga Y."/>
            <person name="Ochi K."/>
        </authorList>
    </citation>
    <scope>NUCLEOTIDE SEQUENCE [LARGE SCALE GENOMIC DNA]</scope>
    <source>
        <strain evidence="11 12">T-3040</strain>
    </source>
</reference>
<dbReference type="RefSeq" id="WP_373863954.1">
    <property type="nucleotide sequence ID" value="NZ_BDQX01000178.1"/>
</dbReference>
<dbReference type="PRINTS" id="PR00743">
    <property type="entry name" value="GLHYDRLASE36"/>
</dbReference>
<feature type="binding site" evidence="8">
    <location>
        <position position="539"/>
    </location>
    <ligand>
        <name>substrate</name>
    </ligand>
</feature>
<dbReference type="GO" id="GO:0016052">
    <property type="term" value="P:carbohydrate catabolic process"/>
    <property type="evidence" value="ECO:0007669"/>
    <property type="project" value="InterPro"/>
</dbReference>
<dbReference type="Gene3D" id="2.60.40.1180">
    <property type="entry name" value="Golgi alpha-mannosidase II"/>
    <property type="match status" value="1"/>
</dbReference>
<proteinExistence type="inferred from homology"/>
<dbReference type="GO" id="GO:0004557">
    <property type="term" value="F:alpha-galactosidase activity"/>
    <property type="evidence" value="ECO:0007669"/>
    <property type="project" value="UniProtKB-UniRule"/>
</dbReference>
<evidence type="ECO:0000256" key="3">
    <source>
        <dbReference type="ARBA" id="ARBA00012755"/>
    </source>
</evidence>
<feature type="domain" description="Glycosyl hydrolase family 36 C-terminal" evidence="9">
    <location>
        <begin position="661"/>
        <end position="743"/>
    </location>
</feature>
<dbReference type="SUPFAM" id="SSF51445">
    <property type="entry name" value="(Trans)glycosidases"/>
    <property type="match status" value="1"/>
</dbReference>
<evidence type="ECO:0000256" key="7">
    <source>
        <dbReference type="PIRSR" id="PIRSR005536-1"/>
    </source>
</evidence>
<evidence type="ECO:0000256" key="5">
    <source>
        <dbReference type="ARBA" id="ARBA00023295"/>
    </source>
</evidence>
<keyword evidence="12" id="KW-1185">Reference proteome</keyword>
<organism evidence="11 12">
    <name type="scientific">Paenibacillus agaridevorans</name>
    <dbReference type="NCBI Taxonomy" id="171404"/>
    <lineage>
        <taxon>Bacteria</taxon>
        <taxon>Bacillati</taxon>
        <taxon>Bacillota</taxon>
        <taxon>Bacilli</taxon>
        <taxon>Bacillales</taxon>
        <taxon>Paenibacillaceae</taxon>
        <taxon>Paenibacillus</taxon>
    </lineage>
</organism>
<dbReference type="Pfam" id="PF02065">
    <property type="entry name" value="Melibiase"/>
    <property type="match status" value="1"/>
</dbReference>
<comment type="caution">
    <text evidence="11">The sequence shown here is derived from an EMBL/GenBank/DDBJ whole genome shotgun (WGS) entry which is preliminary data.</text>
</comment>
<dbReference type="AlphaFoldDB" id="A0A2R5EYM9"/>
<feature type="binding site" evidence="8">
    <location>
        <begin position="489"/>
        <end position="493"/>
    </location>
    <ligand>
        <name>substrate</name>
    </ligand>
</feature>
<feature type="domain" description="Glycosyl hydrolase family 36 N-terminal" evidence="10">
    <location>
        <begin position="41"/>
        <end position="298"/>
    </location>
</feature>
<feature type="binding site" evidence="8">
    <location>
        <position position="456"/>
    </location>
    <ligand>
        <name>substrate</name>
    </ligand>
</feature>
<dbReference type="InterPro" id="IPR000111">
    <property type="entry name" value="Glyco_hydro_27/36_CS"/>
</dbReference>
<evidence type="ECO:0000256" key="8">
    <source>
        <dbReference type="PIRSR" id="PIRSR005536-2"/>
    </source>
</evidence>
<dbReference type="EC" id="3.2.1.22" evidence="3 6"/>
<evidence type="ECO:0000259" key="9">
    <source>
        <dbReference type="Pfam" id="PF16874"/>
    </source>
</evidence>
<dbReference type="PIRSF" id="PIRSF005536">
    <property type="entry name" value="Agal"/>
    <property type="match status" value="1"/>
</dbReference>
<dbReference type="Gene3D" id="2.70.98.60">
    <property type="entry name" value="alpha-galactosidase from lactobacil brevis"/>
    <property type="match status" value="1"/>
</dbReference>
<evidence type="ECO:0000313" key="11">
    <source>
        <dbReference type="EMBL" id="GBG08923.1"/>
    </source>
</evidence>
<evidence type="ECO:0000256" key="1">
    <source>
        <dbReference type="ARBA" id="ARBA00001255"/>
    </source>
</evidence>
<feature type="binding site" evidence="8">
    <location>
        <begin position="379"/>
        <end position="380"/>
    </location>
    <ligand>
        <name>substrate</name>
    </ligand>
</feature>
<dbReference type="EMBL" id="BDQX01000178">
    <property type="protein sequence ID" value="GBG08923.1"/>
    <property type="molecule type" value="Genomic_DNA"/>
</dbReference>
<dbReference type="InterPro" id="IPR038417">
    <property type="entry name" value="Alpga-gal_N_sf"/>
</dbReference>
<dbReference type="InterPro" id="IPR031704">
    <property type="entry name" value="Glyco_hydro_36_N"/>
</dbReference>
<comment type="similarity">
    <text evidence="2">Belongs to the glycosyl hydrolase 36 family.</text>
</comment>
<evidence type="ECO:0000256" key="6">
    <source>
        <dbReference type="PIRNR" id="PIRNR005536"/>
    </source>
</evidence>
<dbReference type="PANTHER" id="PTHR43053:SF3">
    <property type="entry name" value="ALPHA-GALACTOSIDASE C-RELATED"/>
    <property type="match status" value="1"/>
</dbReference>
<feature type="binding site" evidence="8">
    <location>
        <position position="561"/>
    </location>
    <ligand>
        <name>substrate</name>
    </ligand>
</feature>
<dbReference type="InterPro" id="IPR013785">
    <property type="entry name" value="Aldolase_TIM"/>
</dbReference>
<dbReference type="InterPro" id="IPR002252">
    <property type="entry name" value="Glyco_hydro_36"/>
</dbReference>
<sequence>MSVISAFPPELKAGIFFDGETQSIHLYNSEVSYIMQVINGKHLSHVYWGAKVRGTNLSGLLARRSRCSFSPSTDPNDPSLSLDTLPQEFPSFGSSDFRVPAFELQLENGTTVSELEYDSHRIYSGKQSLSGLPATYVEKESESESLDIVLRDKRIGLKVILTYTVFRDYAAITRSVLFVNEGTGKFRLNRALSMSIDLPHSDYDLLHLDGTWARERHIARRSLAPGGAVIESRRGASSHSHNPFIALLSKDAGEHLGQVYGFSFVYSGNFLAQAEVDPYDTTRVVMGINPFDFSWLLEKGESFQTPEVVLVHSSAGLGGMSRTFHSLYRNRLCRGEYRDRVRPVLVNNWEATYFNFNAGKIEEIAMDARDMGIELLVLDDGWFGKRDDDRGSLGDWFVDRNKLPNGLEDLAERINKLGMQFGLWFEPEMVSPDSELYRCHPEWCIHVPDRRRTLARHQLVLDFTREDVRKYIVNVMSDILSSCPIAYVKWDMNRNMTEVGSAALSSERQRETAHRYMLGLYEVMERLTTAFPHILFESCSGGGGRFDPGMLYYMPQTWTSDNTDAVERLKIQYGTSLVYPISSIGAHVSAVPNHQVHRITSIDSRGHVAMSGNLGYELDLTRLTEQDKEAVKRQIAAYKESRSVIQFGDFYRLLSPFEGNETAWMFVSKDKAEAVLVYFQVLSKPNPPLRKLHLHGLDAAKDYRITELSDGEAEAVFGGDELMNIGLNLPQWKGDFRSRMYRLHALEE</sequence>
<dbReference type="InterPro" id="IPR031705">
    <property type="entry name" value="Glyco_hydro_36_C"/>
</dbReference>
<dbReference type="Pfam" id="PF16875">
    <property type="entry name" value="Glyco_hydro_36N"/>
    <property type="match status" value="1"/>
</dbReference>
<protein>
    <recommendedName>
        <fullName evidence="3 6">Alpha-galactosidase</fullName>
        <ecNumber evidence="3 6">3.2.1.22</ecNumber>
    </recommendedName>
</protein>
<gene>
    <name evidence="11" type="ORF">PAT3040_03538</name>
</gene>
<evidence type="ECO:0000256" key="2">
    <source>
        <dbReference type="ARBA" id="ARBA00006202"/>
    </source>
</evidence>
<dbReference type="PROSITE" id="PS00512">
    <property type="entry name" value="ALPHA_GALACTOSIDASE"/>
    <property type="match status" value="1"/>
</dbReference>
<name>A0A2R5EYM9_9BACL</name>
<dbReference type="InterPro" id="IPR017853">
    <property type="entry name" value="GH"/>
</dbReference>
<comment type="catalytic activity">
    <reaction evidence="1 6">
        <text>Hydrolysis of terminal, non-reducing alpha-D-galactose residues in alpha-D-galactosides, including galactose oligosaccharides, galactomannans and galactolipids.</text>
        <dbReference type="EC" id="3.2.1.22"/>
    </reaction>
</comment>
<keyword evidence="4 6" id="KW-0378">Hydrolase</keyword>
<evidence type="ECO:0000259" key="10">
    <source>
        <dbReference type="Pfam" id="PF16875"/>
    </source>
</evidence>
<feature type="binding site" evidence="8">
    <location>
        <position position="212"/>
    </location>
    <ligand>
        <name>substrate</name>
    </ligand>
</feature>
<dbReference type="PANTHER" id="PTHR43053">
    <property type="entry name" value="GLYCOSIDASE FAMILY 31"/>
    <property type="match status" value="1"/>
</dbReference>
<evidence type="ECO:0000313" key="12">
    <source>
        <dbReference type="Proteomes" id="UP000245202"/>
    </source>
</evidence>
<feature type="active site" description="Proton donor" evidence="7">
    <location>
        <position position="561"/>
    </location>
</feature>
<keyword evidence="5 6" id="KW-0326">Glycosidase</keyword>
<dbReference type="Pfam" id="PF16874">
    <property type="entry name" value="Glyco_hydro_36C"/>
    <property type="match status" value="1"/>
</dbReference>
<dbReference type="Proteomes" id="UP000245202">
    <property type="component" value="Unassembled WGS sequence"/>
</dbReference>
<accession>A0A2R5EYM9</accession>
<dbReference type="CDD" id="cd14791">
    <property type="entry name" value="GH36"/>
    <property type="match status" value="1"/>
</dbReference>
<evidence type="ECO:0000256" key="4">
    <source>
        <dbReference type="ARBA" id="ARBA00022801"/>
    </source>
</evidence>
<dbReference type="InterPro" id="IPR013780">
    <property type="entry name" value="Glyco_hydro_b"/>
</dbReference>
<dbReference type="InterPro" id="IPR050985">
    <property type="entry name" value="Alpha-glycosidase_related"/>
</dbReference>
<dbReference type="Gene3D" id="3.20.20.70">
    <property type="entry name" value="Aldolase class I"/>
    <property type="match status" value="1"/>
</dbReference>
<feature type="active site" description="Nucleophile" evidence="7">
    <location>
        <position position="491"/>
    </location>
</feature>